<protein>
    <submittedName>
        <fullName evidence="8">RagB/SusD family nutrient uptake outer membrane protein</fullName>
    </submittedName>
</protein>
<evidence type="ECO:0000259" key="6">
    <source>
        <dbReference type="Pfam" id="PF07980"/>
    </source>
</evidence>
<gene>
    <name evidence="8" type="ORF">F2Z25_24355</name>
</gene>
<comment type="similarity">
    <text evidence="2">Belongs to the SusD family.</text>
</comment>
<keyword evidence="4" id="KW-0472">Membrane</keyword>
<evidence type="ECO:0000256" key="4">
    <source>
        <dbReference type="ARBA" id="ARBA00023136"/>
    </source>
</evidence>
<feature type="domain" description="SusD-like N-terminal" evidence="7">
    <location>
        <begin position="5"/>
        <end position="61"/>
    </location>
</feature>
<keyword evidence="5" id="KW-0998">Cell outer membrane</keyword>
<evidence type="ECO:0000256" key="5">
    <source>
        <dbReference type="ARBA" id="ARBA00023237"/>
    </source>
</evidence>
<evidence type="ECO:0000259" key="7">
    <source>
        <dbReference type="Pfam" id="PF14322"/>
    </source>
</evidence>
<proteinExistence type="inferred from homology"/>
<evidence type="ECO:0000256" key="3">
    <source>
        <dbReference type="ARBA" id="ARBA00022729"/>
    </source>
</evidence>
<dbReference type="Pfam" id="PF14322">
    <property type="entry name" value="SusD-like_3"/>
    <property type="match status" value="1"/>
</dbReference>
<name>A0A642KW66_BACFG</name>
<dbReference type="EMBL" id="VWAQ01000123">
    <property type="protein sequence ID" value="KAA5199263.1"/>
    <property type="molecule type" value="Genomic_DNA"/>
</dbReference>
<dbReference type="SUPFAM" id="SSF48452">
    <property type="entry name" value="TPR-like"/>
    <property type="match status" value="1"/>
</dbReference>
<organism evidence="8 9">
    <name type="scientific">Bacteroides fragilis</name>
    <dbReference type="NCBI Taxonomy" id="817"/>
    <lineage>
        <taxon>Bacteria</taxon>
        <taxon>Pseudomonadati</taxon>
        <taxon>Bacteroidota</taxon>
        <taxon>Bacteroidia</taxon>
        <taxon>Bacteroidales</taxon>
        <taxon>Bacteroidaceae</taxon>
        <taxon>Bacteroides</taxon>
    </lineage>
</organism>
<feature type="domain" description="RagB/SusD" evidence="6">
    <location>
        <begin position="146"/>
        <end position="313"/>
    </location>
</feature>
<keyword evidence="3" id="KW-0732">Signal</keyword>
<dbReference type="Gene3D" id="1.25.40.390">
    <property type="match status" value="1"/>
</dbReference>
<dbReference type="AlphaFoldDB" id="A0A642KW66"/>
<evidence type="ECO:0000256" key="2">
    <source>
        <dbReference type="ARBA" id="ARBA00006275"/>
    </source>
</evidence>
<comment type="caution">
    <text evidence="8">The sequence shown here is derived from an EMBL/GenBank/DDBJ whole genome shotgun (WGS) entry which is preliminary data.</text>
</comment>
<feature type="non-terminal residue" evidence="8">
    <location>
        <position position="1"/>
    </location>
</feature>
<accession>A0A642KW66</accession>
<reference evidence="8 9" key="1">
    <citation type="journal article" date="2019" name="Nat. Med.">
        <title>A library of human gut bacterial isolates paired with longitudinal multiomics data enables mechanistic microbiome research.</title>
        <authorList>
            <person name="Poyet M."/>
            <person name="Groussin M."/>
            <person name="Gibbons S.M."/>
            <person name="Avila-Pacheco J."/>
            <person name="Jiang X."/>
            <person name="Kearney S.M."/>
            <person name="Perrotta A.R."/>
            <person name="Berdy B."/>
            <person name="Zhao S."/>
            <person name="Lieberman T.D."/>
            <person name="Swanson P.K."/>
            <person name="Smith M."/>
            <person name="Roesemann S."/>
            <person name="Alexander J.E."/>
            <person name="Rich S.A."/>
            <person name="Livny J."/>
            <person name="Vlamakis H."/>
            <person name="Clish C."/>
            <person name="Bullock K."/>
            <person name="Deik A."/>
            <person name="Scott J."/>
            <person name="Pierce K.A."/>
            <person name="Xavier R.J."/>
            <person name="Alm E.J."/>
        </authorList>
    </citation>
    <scope>NUCLEOTIDE SEQUENCE [LARGE SCALE GENOMIC DNA]</scope>
    <source>
        <strain evidence="8 9">BIOML-A1</strain>
    </source>
</reference>
<evidence type="ECO:0000313" key="8">
    <source>
        <dbReference type="EMBL" id="KAA5199263.1"/>
    </source>
</evidence>
<dbReference type="Proteomes" id="UP000429838">
    <property type="component" value="Unassembled WGS sequence"/>
</dbReference>
<dbReference type="InterPro" id="IPR012944">
    <property type="entry name" value="SusD_RagB_dom"/>
</dbReference>
<comment type="subcellular location">
    <subcellularLocation>
        <location evidence="1">Cell outer membrane</location>
    </subcellularLocation>
</comment>
<evidence type="ECO:0000313" key="9">
    <source>
        <dbReference type="Proteomes" id="UP000429838"/>
    </source>
</evidence>
<dbReference type="Pfam" id="PF07980">
    <property type="entry name" value="SusD_RagB"/>
    <property type="match status" value="1"/>
</dbReference>
<sequence length="336" mass="38700">IVDKVLTPDDDMELSRTKTIKETYDFILKDLDEAIERLPVDVASGRISKGAAYALKAEVCLQGAAYLDDTNEKRDYYTQARTASESLFGLNKYSLDPDFKGLFNDYSVGTNSSEIILGVYNISENTSFQNTWMQELVPNMNMDKAIDGVWEKWPLDKNFEGWMDRAPSQEVTDAFLVIDKDGVAKPWNEASYYTEDFKQGKLWVNDAIYGYRDKRFAATIVYDSCRFFTSLVTTRLKGNIHYLSNKEQARHVTKSGYVYRKGVYEDKWLWYSDPTNYHYVVLRLGRSYLNYAEAMLRLGDKSSAIEYINKTRDVHGGLPGLTATTSLEDVWKYYKI</sequence>
<dbReference type="InterPro" id="IPR033985">
    <property type="entry name" value="SusD-like_N"/>
</dbReference>
<evidence type="ECO:0000256" key="1">
    <source>
        <dbReference type="ARBA" id="ARBA00004442"/>
    </source>
</evidence>
<dbReference type="GO" id="GO:0009279">
    <property type="term" value="C:cell outer membrane"/>
    <property type="evidence" value="ECO:0007669"/>
    <property type="project" value="UniProtKB-SubCell"/>
</dbReference>
<feature type="non-terminal residue" evidence="8">
    <location>
        <position position="336"/>
    </location>
</feature>
<dbReference type="InterPro" id="IPR011990">
    <property type="entry name" value="TPR-like_helical_dom_sf"/>
</dbReference>